<evidence type="ECO:0000256" key="6">
    <source>
        <dbReference type="ARBA" id="ARBA00023239"/>
    </source>
</evidence>
<organism evidence="9 10">
    <name type="scientific">Streptosporangium oxazolinicum</name>
    <dbReference type="NCBI Taxonomy" id="909287"/>
    <lineage>
        <taxon>Bacteria</taxon>
        <taxon>Bacillati</taxon>
        <taxon>Actinomycetota</taxon>
        <taxon>Actinomycetes</taxon>
        <taxon>Streptosporangiales</taxon>
        <taxon>Streptosporangiaceae</taxon>
        <taxon>Streptosporangium</taxon>
    </lineage>
</organism>
<evidence type="ECO:0000256" key="1">
    <source>
        <dbReference type="ARBA" id="ARBA00005061"/>
    </source>
</evidence>
<accession>A0ABP8B532</accession>
<keyword evidence="10" id="KW-1185">Reference proteome</keyword>
<dbReference type="PANTHER" id="PTHR12589:SF7">
    <property type="entry name" value="6-PYRUVOYL TETRAHYDROBIOPTERIN SYNTHASE"/>
    <property type="match status" value="1"/>
</dbReference>
<sequence length="126" mass="14127">MGSFEITKRFRFEAAHRLDGLPEGHPCGRLHGHSYRVDVKLTADRLISPGFVTDFADLAPVQKYLDTALDHRLLNDVLDIEPTSENLARHLAEWFLDNLQAGLPGRLLAVTVSETETSSAEYRVEP</sequence>
<protein>
    <recommendedName>
        <fullName evidence="3 8">6-carboxy-5,6,7,8-tetrahydropterin synthase</fullName>
        <ecNumber evidence="8">4.-.-.-</ecNumber>
    </recommendedName>
</protein>
<dbReference type="Proteomes" id="UP001501251">
    <property type="component" value="Unassembled WGS sequence"/>
</dbReference>
<dbReference type="InterPro" id="IPR038418">
    <property type="entry name" value="6-PTP_synth/QueD_sf"/>
</dbReference>
<dbReference type="PIRSF" id="PIRSF006113">
    <property type="entry name" value="PTP_synth"/>
    <property type="match status" value="1"/>
</dbReference>
<dbReference type="RefSeq" id="WP_344920263.1">
    <property type="nucleotide sequence ID" value="NZ_BAABAQ010000009.1"/>
</dbReference>
<gene>
    <name evidence="9" type="primary">queD</name>
    <name evidence="9" type="ORF">GCM10022252_48000</name>
</gene>
<evidence type="ECO:0000256" key="5">
    <source>
        <dbReference type="ARBA" id="ARBA00022833"/>
    </source>
</evidence>
<dbReference type="SUPFAM" id="SSF55620">
    <property type="entry name" value="Tetrahydrobiopterin biosynthesis enzymes-like"/>
    <property type="match status" value="1"/>
</dbReference>
<evidence type="ECO:0000313" key="10">
    <source>
        <dbReference type="Proteomes" id="UP001501251"/>
    </source>
</evidence>
<comment type="catalytic activity">
    <reaction evidence="7 8">
        <text>7,8-dihydroneopterin 3'-triphosphate + H2O = 6-carboxy-5,6,7,8-tetrahydropterin + triphosphate + acetaldehyde + 2 H(+)</text>
        <dbReference type="Rhea" id="RHEA:27966"/>
        <dbReference type="ChEBI" id="CHEBI:15343"/>
        <dbReference type="ChEBI" id="CHEBI:15377"/>
        <dbReference type="ChEBI" id="CHEBI:15378"/>
        <dbReference type="ChEBI" id="CHEBI:18036"/>
        <dbReference type="ChEBI" id="CHEBI:58462"/>
        <dbReference type="ChEBI" id="CHEBI:61032"/>
        <dbReference type="EC" id="4.1.2.50"/>
    </reaction>
</comment>
<evidence type="ECO:0000256" key="7">
    <source>
        <dbReference type="ARBA" id="ARBA00048807"/>
    </source>
</evidence>
<dbReference type="Gene3D" id="3.30.479.10">
    <property type="entry name" value="6-pyruvoyl tetrahydropterin synthase/QueD"/>
    <property type="match status" value="2"/>
</dbReference>
<keyword evidence="5 8" id="KW-0862">Zinc</keyword>
<dbReference type="Pfam" id="PF01242">
    <property type="entry name" value="PTPS"/>
    <property type="match status" value="1"/>
</dbReference>
<evidence type="ECO:0000256" key="3">
    <source>
        <dbReference type="ARBA" id="ARBA00018141"/>
    </source>
</evidence>
<evidence type="ECO:0000313" key="9">
    <source>
        <dbReference type="EMBL" id="GAA4198109.1"/>
    </source>
</evidence>
<evidence type="ECO:0000256" key="8">
    <source>
        <dbReference type="PIRNR" id="PIRNR006113"/>
    </source>
</evidence>
<dbReference type="EMBL" id="BAABAQ010000009">
    <property type="protein sequence ID" value="GAA4198109.1"/>
    <property type="molecule type" value="Genomic_DNA"/>
</dbReference>
<evidence type="ECO:0000256" key="2">
    <source>
        <dbReference type="ARBA" id="ARBA00008900"/>
    </source>
</evidence>
<comment type="similarity">
    <text evidence="2 8">Belongs to the PTPS family. QueD subfamily.</text>
</comment>
<proteinExistence type="inferred from homology"/>
<name>A0ABP8B532_9ACTN</name>
<keyword evidence="6 8" id="KW-0456">Lyase</keyword>
<dbReference type="InterPro" id="IPR007115">
    <property type="entry name" value="6-PTP_synth/QueD"/>
</dbReference>
<keyword evidence="4 8" id="KW-0479">Metal-binding</keyword>
<comment type="cofactor">
    <cofactor evidence="8">
        <name>Zn(2+)</name>
        <dbReference type="ChEBI" id="CHEBI:29105"/>
    </cofactor>
    <text evidence="8">Binds 1 zinc ion per subunit.</text>
</comment>
<comment type="pathway">
    <text evidence="1 8">Purine metabolism; 7-cyano-7-deazaguanine biosynthesis.</text>
</comment>
<dbReference type="PANTHER" id="PTHR12589">
    <property type="entry name" value="PYRUVOYL TETRAHYDROBIOPTERIN SYNTHASE"/>
    <property type="match status" value="1"/>
</dbReference>
<dbReference type="NCBIfam" id="TIGR03367">
    <property type="entry name" value="queuosine_QueD"/>
    <property type="match status" value="1"/>
</dbReference>
<reference evidence="10" key="1">
    <citation type="journal article" date="2019" name="Int. J. Syst. Evol. Microbiol.">
        <title>The Global Catalogue of Microorganisms (GCM) 10K type strain sequencing project: providing services to taxonomists for standard genome sequencing and annotation.</title>
        <authorList>
            <consortium name="The Broad Institute Genomics Platform"/>
            <consortium name="The Broad Institute Genome Sequencing Center for Infectious Disease"/>
            <person name="Wu L."/>
            <person name="Ma J."/>
        </authorList>
    </citation>
    <scope>NUCLEOTIDE SEQUENCE [LARGE SCALE GENOMIC DNA]</scope>
    <source>
        <strain evidence="10">JCM 17388</strain>
    </source>
</reference>
<comment type="caution">
    <text evidence="9">The sequence shown here is derived from an EMBL/GenBank/DDBJ whole genome shotgun (WGS) entry which is preliminary data.</text>
</comment>
<keyword evidence="8" id="KW-0671">Queuosine biosynthesis</keyword>
<dbReference type="EC" id="4.-.-.-" evidence="8"/>
<evidence type="ECO:0000256" key="4">
    <source>
        <dbReference type="ARBA" id="ARBA00022723"/>
    </source>
</evidence>